<dbReference type="EMBL" id="JBHRWW010000011">
    <property type="protein sequence ID" value="MFC3689635.1"/>
    <property type="molecule type" value="Genomic_DNA"/>
</dbReference>
<dbReference type="Gene3D" id="1.10.8.60">
    <property type="match status" value="1"/>
</dbReference>
<keyword evidence="7" id="KW-1185">Reference proteome</keyword>
<dbReference type="Gene3D" id="1.20.58.760">
    <property type="entry name" value="Peptidase M41"/>
    <property type="match status" value="1"/>
</dbReference>
<organism evidence="6 7">
    <name type="scientific">Aquipuribacter hungaricus</name>
    <dbReference type="NCBI Taxonomy" id="545624"/>
    <lineage>
        <taxon>Bacteria</taxon>
        <taxon>Bacillati</taxon>
        <taxon>Actinomycetota</taxon>
        <taxon>Actinomycetes</taxon>
        <taxon>Micrococcales</taxon>
        <taxon>Intrasporangiaceae</taxon>
        <taxon>Aquipuribacter</taxon>
    </lineage>
</organism>
<dbReference type="InterPro" id="IPR041569">
    <property type="entry name" value="AAA_lid_3"/>
</dbReference>
<comment type="similarity">
    <text evidence="4">Belongs to the AAA ATPase family.</text>
</comment>
<dbReference type="Pfam" id="PF17862">
    <property type="entry name" value="AAA_lid_3"/>
    <property type="match status" value="1"/>
</dbReference>
<accession>A0ABV7WJH1</accession>
<dbReference type="Proteomes" id="UP001595685">
    <property type="component" value="Unassembled WGS sequence"/>
</dbReference>
<dbReference type="PANTHER" id="PTHR23076:SF37">
    <property type="entry name" value="ATP-DEPENDENT ZINC METALLOPROTEASE FTSH 4, MITOCHONDRIAL"/>
    <property type="match status" value="1"/>
</dbReference>
<evidence type="ECO:0000313" key="7">
    <source>
        <dbReference type="Proteomes" id="UP001595685"/>
    </source>
</evidence>
<protein>
    <submittedName>
        <fullName evidence="6">ATP-dependent metallopeptidase FtsH/Yme1/Tma family protein</fullName>
    </submittedName>
</protein>
<comment type="caution">
    <text evidence="6">The sequence shown here is derived from an EMBL/GenBank/DDBJ whole genome shotgun (WGS) entry which is preliminary data.</text>
</comment>
<dbReference type="Pfam" id="PF01434">
    <property type="entry name" value="Peptidase_M41"/>
    <property type="match status" value="1"/>
</dbReference>
<comment type="similarity">
    <text evidence="1">In the C-terminal section; belongs to the peptidase M41 family.</text>
</comment>
<feature type="domain" description="AAA+ ATPase" evidence="5">
    <location>
        <begin position="195"/>
        <end position="336"/>
    </location>
</feature>
<gene>
    <name evidence="6" type="ORF">ACFOLH_14900</name>
</gene>
<name>A0ABV7WJH1_9MICO</name>
<dbReference type="InterPro" id="IPR027417">
    <property type="entry name" value="P-loop_NTPase"/>
</dbReference>
<evidence type="ECO:0000256" key="3">
    <source>
        <dbReference type="ARBA" id="ARBA00022801"/>
    </source>
</evidence>
<evidence type="ECO:0000256" key="4">
    <source>
        <dbReference type="RuleBase" id="RU003651"/>
    </source>
</evidence>
<keyword evidence="2" id="KW-0645">Protease</keyword>
<dbReference type="Pfam" id="PF00004">
    <property type="entry name" value="AAA"/>
    <property type="match status" value="1"/>
</dbReference>
<dbReference type="PROSITE" id="PS00674">
    <property type="entry name" value="AAA"/>
    <property type="match status" value="1"/>
</dbReference>
<dbReference type="SUPFAM" id="SSF140990">
    <property type="entry name" value="FtsH protease domain-like"/>
    <property type="match status" value="1"/>
</dbReference>
<evidence type="ECO:0000259" key="5">
    <source>
        <dbReference type="SMART" id="SM00382"/>
    </source>
</evidence>
<dbReference type="Gene3D" id="3.40.50.300">
    <property type="entry name" value="P-loop containing nucleotide triphosphate hydrolases"/>
    <property type="match status" value="1"/>
</dbReference>
<sequence length="647" mass="67899">MPSTRARRSRTARRRLLLLSGAAVVTAVTSAVVVHGELAPPAPDRVPLSRAVEAVEDGDVTTAVLDEAAAEVVLTLADGRTLASGFPGAYADELTADLVEAGVEVETDPVRPPGLLDSLLPLVVMVLLVGGLVWGVRSGGLSGVRLKGTRGEQVDGVPSARFSDVAGCEEAVTEMKELVEFLKDGERFTRVGAKPPRGALLVGPPGTGKTLLARAVAGEAGVPFFPLAGSDFVETFAGVGARRVRDLFDRARESEGGIIFIDEIDAIGRARSEGPGHSGADTERENTLISMLNEMDGFDTDHRIIVLAATNRADVLDPALTRPGRLDRQVQVPAPDRRGRTQILEVHAASRPMADDVDLVSVARRTPGMSGAELAQVVNEACMEAARRGLVQVGADCLDAAVATVALGRARTSALVTEHDRRITAWHEAGHALTALLLEDADDPVQVSIVPRGPAGGVTWMSGNDDSFLTRRRALADLRVAMGGRAAEELLLDGEFTQGAHGDLDSASRRALAMVTKYGMSRHGYLLVDDDTVRMGGQVATEVREVAEELLAAAHEDAFTLLATHRVLLDAVAGALLEAENLTLADLLSVQASVDAAAPPVAAAGPGPRVPAQVPTHVTARVPAQVRSTPALPEVVGAFPTVTQKDR</sequence>
<dbReference type="SUPFAM" id="SSF52540">
    <property type="entry name" value="P-loop containing nucleoside triphosphate hydrolases"/>
    <property type="match status" value="1"/>
</dbReference>
<keyword evidence="3" id="KW-0378">Hydrolase</keyword>
<proteinExistence type="inferred from homology"/>
<reference evidence="7" key="1">
    <citation type="journal article" date="2019" name="Int. J. Syst. Evol. Microbiol.">
        <title>The Global Catalogue of Microorganisms (GCM) 10K type strain sequencing project: providing services to taxonomists for standard genome sequencing and annotation.</title>
        <authorList>
            <consortium name="The Broad Institute Genomics Platform"/>
            <consortium name="The Broad Institute Genome Sequencing Center for Infectious Disease"/>
            <person name="Wu L."/>
            <person name="Ma J."/>
        </authorList>
    </citation>
    <scope>NUCLEOTIDE SEQUENCE [LARGE SCALE GENOMIC DNA]</scope>
    <source>
        <strain evidence="7">NCAIM B.02333</strain>
    </source>
</reference>
<dbReference type="InterPro" id="IPR037219">
    <property type="entry name" value="Peptidase_M41-like"/>
</dbReference>
<dbReference type="CDD" id="cd19501">
    <property type="entry name" value="RecA-like_FtsH"/>
    <property type="match status" value="1"/>
</dbReference>
<evidence type="ECO:0000313" key="6">
    <source>
        <dbReference type="EMBL" id="MFC3689635.1"/>
    </source>
</evidence>
<evidence type="ECO:0000256" key="2">
    <source>
        <dbReference type="ARBA" id="ARBA00022670"/>
    </source>
</evidence>
<evidence type="ECO:0000256" key="1">
    <source>
        <dbReference type="ARBA" id="ARBA00010044"/>
    </source>
</evidence>
<keyword evidence="4" id="KW-0547">Nucleotide-binding</keyword>
<dbReference type="RefSeq" id="WP_340291277.1">
    <property type="nucleotide sequence ID" value="NZ_JBBEOI010000035.1"/>
</dbReference>
<dbReference type="SMART" id="SM00382">
    <property type="entry name" value="AAA"/>
    <property type="match status" value="1"/>
</dbReference>
<dbReference type="InterPro" id="IPR003959">
    <property type="entry name" value="ATPase_AAA_core"/>
</dbReference>
<dbReference type="InterPro" id="IPR000642">
    <property type="entry name" value="Peptidase_M41"/>
</dbReference>
<keyword evidence="4" id="KW-0067">ATP-binding</keyword>
<dbReference type="InterPro" id="IPR003593">
    <property type="entry name" value="AAA+_ATPase"/>
</dbReference>
<dbReference type="PANTHER" id="PTHR23076">
    <property type="entry name" value="METALLOPROTEASE M41 FTSH"/>
    <property type="match status" value="1"/>
</dbReference>
<dbReference type="InterPro" id="IPR003960">
    <property type="entry name" value="ATPase_AAA_CS"/>
</dbReference>